<dbReference type="AlphaFoldDB" id="A0A9D2U3C0"/>
<dbReference type="GO" id="GO:0003677">
    <property type="term" value="F:DNA binding"/>
    <property type="evidence" value="ECO:0007669"/>
    <property type="project" value="UniProtKB-KW"/>
</dbReference>
<dbReference type="PANTHER" id="PTHR32248:SF4">
    <property type="entry name" value="RNA POLYMERASE SIGMA-54 FACTOR"/>
    <property type="match status" value="1"/>
</dbReference>
<dbReference type="NCBIfam" id="TIGR02395">
    <property type="entry name" value="rpoN_sigma"/>
    <property type="match status" value="1"/>
</dbReference>
<evidence type="ECO:0000256" key="4">
    <source>
        <dbReference type="ARBA" id="ARBA00022695"/>
    </source>
</evidence>
<keyword evidence="7" id="KW-0238">DNA-binding</keyword>
<dbReference type="Pfam" id="PF00309">
    <property type="entry name" value="Sigma54_AID"/>
    <property type="match status" value="1"/>
</dbReference>
<keyword evidence="5" id="KW-0805">Transcription regulation</keyword>
<accession>A0A9D2U3C0</accession>
<dbReference type="InterPro" id="IPR007634">
    <property type="entry name" value="RNA_pol_sigma_54_DNA-bd"/>
</dbReference>
<proteinExistence type="inferred from homology"/>
<name>A0A9D2U3C0_9FIRM</name>
<evidence type="ECO:0000256" key="2">
    <source>
        <dbReference type="ARBA" id="ARBA00022478"/>
    </source>
</evidence>
<evidence type="ECO:0000256" key="1">
    <source>
        <dbReference type="ARBA" id="ARBA00008798"/>
    </source>
</evidence>
<evidence type="ECO:0000256" key="3">
    <source>
        <dbReference type="ARBA" id="ARBA00022679"/>
    </source>
</evidence>
<organism evidence="11 12">
    <name type="scientific">Candidatus Blautia stercoripullorum</name>
    <dbReference type="NCBI Taxonomy" id="2838502"/>
    <lineage>
        <taxon>Bacteria</taxon>
        <taxon>Bacillati</taxon>
        <taxon>Bacillota</taxon>
        <taxon>Clostridia</taxon>
        <taxon>Lachnospirales</taxon>
        <taxon>Lachnospiraceae</taxon>
        <taxon>Blautia</taxon>
    </lineage>
</organism>
<dbReference type="PIRSF" id="PIRSF000774">
    <property type="entry name" value="RpoN"/>
    <property type="match status" value="1"/>
</dbReference>
<keyword evidence="4" id="KW-0548">Nucleotidyltransferase</keyword>
<evidence type="ECO:0000256" key="7">
    <source>
        <dbReference type="ARBA" id="ARBA00023125"/>
    </source>
</evidence>
<dbReference type="GO" id="GO:0016987">
    <property type="term" value="F:sigma factor activity"/>
    <property type="evidence" value="ECO:0007669"/>
    <property type="project" value="UniProtKB-KW"/>
</dbReference>
<sequence length="446" mass="52036">MELRQETELQQKISQNTIQAVSILQMGNQELEEYLETMALENPVIEPEEKSMLSDMEQNGERKISRKSYEDYQNRAYSDERAEKEELRGEEERFTLEEFLLEQILYMDIEERYVPALKYLIYDLDERGYLTEEPEKISCTLKTDLETVKEAVKILHSMEPLGVGAKNLQECLLLQLREKPDTQLEEEILGKYLKELGKNQLSRIAEQTGRSLQEVKEAKERIKGLNPRPSNYFPTGRFKEYLVPDIIVVKLKDCFEVLINDAQNARFHISGFYREMGKKVEDKEAAEYIREKIKQAEWLSQCLEQRKTTLLNLGEKIVERQQNFFRNGKGFLEPLTQREIAEEMGVHPSTVSRGIKGKYLQCPWGTYPLSFFFSVGIQGEGRKEDSADYIKSCIGSIIDQEEKKKPFSDRLIAEKLQKMGISISRRTVAKYRDSMHIKDALGRKEY</sequence>
<dbReference type="EMBL" id="DWUX01000113">
    <property type="protein sequence ID" value="HJD39571.1"/>
    <property type="molecule type" value="Genomic_DNA"/>
</dbReference>
<evidence type="ECO:0000256" key="6">
    <source>
        <dbReference type="ARBA" id="ARBA00023082"/>
    </source>
</evidence>
<dbReference type="PANTHER" id="PTHR32248">
    <property type="entry name" value="RNA POLYMERASE SIGMA-54 FACTOR"/>
    <property type="match status" value="1"/>
</dbReference>
<dbReference type="Proteomes" id="UP000823850">
    <property type="component" value="Unassembled WGS sequence"/>
</dbReference>
<dbReference type="PRINTS" id="PR00045">
    <property type="entry name" value="SIGMA54FCT"/>
</dbReference>
<keyword evidence="8" id="KW-0804">Transcription</keyword>
<dbReference type="InterPro" id="IPR038709">
    <property type="entry name" value="RpoN_core-bd_sf"/>
</dbReference>
<reference evidence="11" key="1">
    <citation type="journal article" date="2021" name="PeerJ">
        <title>Extensive microbial diversity within the chicken gut microbiome revealed by metagenomics and culture.</title>
        <authorList>
            <person name="Gilroy R."/>
            <person name="Ravi A."/>
            <person name="Getino M."/>
            <person name="Pursley I."/>
            <person name="Horton D.L."/>
            <person name="Alikhan N.F."/>
            <person name="Baker D."/>
            <person name="Gharbi K."/>
            <person name="Hall N."/>
            <person name="Watson M."/>
            <person name="Adriaenssens E.M."/>
            <person name="Foster-Nyarko E."/>
            <person name="Jarju S."/>
            <person name="Secka A."/>
            <person name="Antonio M."/>
            <person name="Oren A."/>
            <person name="Chaudhuri R.R."/>
            <person name="La Ragione R."/>
            <person name="Hildebrand F."/>
            <person name="Pallen M.J."/>
        </authorList>
    </citation>
    <scope>NUCLEOTIDE SEQUENCE</scope>
    <source>
        <strain evidence="11">ChiW19-6364</strain>
    </source>
</reference>
<comment type="similarity">
    <text evidence="1">Belongs to the sigma-54 factor family.</text>
</comment>
<keyword evidence="3" id="KW-0808">Transferase</keyword>
<comment type="caution">
    <text evidence="11">The sequence shown here is derived from an EMBL/GenBank/DDBJ whole genome shotgun (WGS) entry which is preliminary data.</text>
</comment>
<evidence type="ECO:0000313" key="12">
    <source>
        <dbReference type="Proteomes" id="UP000823850"/>
    </source>
</evidence>
<dbReference type="GO" id="GO:0000428">
    <property type="term" value="C:DNA-directed RNA polymerase complex"/>
    <property type="evidence" value="ECO:0007669"/>
    <property type="project" value="UniProtKB-KW"/>
</dbReference>
<dbReference type="PROSITE" id="PS50044">
    <property type="entry name" value="SIGMA54_3"/>
    <property type="match status" value="1"/>
</dbReference>
<keyword evidence="6" id="KW-0731">Sigma factor</keyword>
<evidence type="ECO:0000256" key="5">
    <source>
        <dbReference type="ARBA" id="ARBA00023015"/>
    </source>
</evidence>
<keyword evidence="2" id="KW-0240">DNA-directed RNA polymerase</keyword>
<dbReference type="Pfam" id="PF04552">
    <property type="entry name" value="Sigma54_DBD"/>
    <property type="match status" value="1"/>
</dbReference>
<feature type="domain" description="RNA polymerase sigma factor 54 DNA-binding" evidence="9">
    <location>
        <begin position="287"/>
        <end position="444"/>
    </location>
</feature>
<reference evidence="11" key="2">
    <citation type="submission" date="2021-04" db="EMBL/GenBank/DDBJ databases">
        <authorList>
            <person name="Gilroy R."/>
        </authorList>
    </citation>
    <scope>NUCLEOTIDE SEQUENCE</scope>
    <source>
        <strain evidence="11">ChiW19-6364</strain>
    </source>
</reference>
<evidence type="ECO:0000313" key="11">
    <source>
        <dbReference type="EMBL" id="HJD39571.1"/>
    </source>
</evidence>
<dbReference type="InterPro" id="IPR007046">
    <property type="entry name" value="RNA_pol_sigma_54_core-bd"/>
</dbReference>
<feature type="domain" description="RNA polymerase sigma factor 54 core-binding" evidence="10">
    <location>
        <begin position="92"/>
        <end position="273"/>
    </location>
</feature>
<evidence type="ECO:0000256" key="8">
    <source>
        <dbReference type="ARBA" id="ARBA00023163"/>
    </source>
</evidence>
<dbReference type="GO" id="GO:0016779">
    <property type="term" value="F:nucleotidyltransferase activity"/>
    <property type="evidence" value="ECO:0007669"/>
    <property type="project" value="UniProtKB-KW"/>
</dbReference>
<dbReference type="InterPro" id="IPR000394">
    <property type="entry name" value="RNA_pol_sigma_54"/>
</dbReference>
<dbReference type="Gene3D" id="1.10.10.1330">
    <property type="entry name" value="RNA polymerase sigma-54 factor, core-binding domain"/>
    <property type="match status" value="1"/>
</dbReference>
<evidence type="ECO:0000259" key="10">
    <source>
        <dbReference type="Pfam" id="PF04963"/>
    </source>
</evidence>
<dbReference type="PROSITE" id="PS00718">
    <property type="entry name" value="SIGMA54_2"/>
    <property type="match status" value="1"/>
</dbReference>
<protein>
    <submittedName>
        <fullName evidence="11">RNA polymerase factor sigma-54</fullName>
    </submittedName>
</protein>
<gene>
    <name evidence="11" type="primary">rpoN</name>
    <name evidence="11" type="ORF">H9913_06040</name>
</gene>
<evidence type="ECO:0000259" key="9">
    <source>
        <dbReference type="Pfam" id="PF04552"/>
    </source>
</evidence>
<dbReference type="GO" id="GO:0001216">
    <property type="term" value="F:DNA-binding transcription activator activity"/>
    <property type="evidence" value="ECO:0007669"/>
    <property type="project" value="InterPro"/>
</dbReference>
<dbReference type="Pfam" id="PF04963">
    <property type="entry name" value="Sigma54_CBD"/>
    <property type="match status" value="1"/>
</dbReference>
<dbReference type="GO" id="GO:0006352">
    <property type="term" value="P:DNA-templated transcription initiation"/>
    <property type="evidence" value="ECO:0007669"/>
    <property type="project" value="InterPro"/>
</dbReference>
<dbReference type="Gene3D" id="1.10.10.60">
    <property type="entry name" value="Homeodomain-like"/>
    <property type="match status" value="1"/>
</dbReference>